<organism evidence="1 2">
    <name type="scientific">Emticicia aquatica</name>
    <dbReference type="NCBI Taxonomy" id="1681835"/>
    <lineage>
        <taxon>Bacteria</taxon>
        <taxon>Pseudomonadati</taxon>
        <taxon>Bacteroidota</taxon>
        <taxon>Cytophagia</taxon>
        <taxon>Cytophagales</taxon>
        <taxon>Leadbetterellaceae</taxon>
        <taxon>Emticicia</taxon>
    </lineage>
</organism>
<name>A0ABN8EUN1_9BACT</name>
<gene>
    <name evidence="1" type="ORF">EMA8858_02429</name>
</gene>
<dbReference type="SUPFAM" id="SSF54593">
    <property type="entry name" value="Glyoxalase/Bleomycin resistance protein/Dihydroxybiphenyl dioxygenase"/>
    <property type="match status" value="1"/>
</dbReference>
<keyword evidence="2" id="KW-1185">Reference proteome</keyword>
<dbReference type="InterPro" id="IPR029068">
    <property type="entry name" value="Glyas_Bleomycin-R_OHBP_Dase"/>
</dbReference>
<comment type="caution">
    <text evidence="1">The sequence shown here is derived from an EMBL/GenBank/DDBJ whole genome shotgun (WGS) entry which is preliminary data.</text>
</comment>
<dbReference type="EMBL" id="CAKLPY010000002">
    <property type="protein sequence ID" value="CAH0996298.1"/>
    <property type="molecule type" value="Genomic_DNA"/>
</dbReference>
<dbReference type="RefSeq" id="WP_238806861.1">
    <property type="nucleotide sequence ID" value="NZ_CAKLPY010000002.1"/>
</dbReference>
<evidence type="ECO:0000313" key="2">
    <source>
        <dbReference type="Proteomes" id="UP000837932"/>
    </source>
</evidence>
<reference evidence="1" key="1">
    <citation type="submission" date="2021-12" db="EMBL/GenBank/DDBJ databases">
        <authorList>
            <person name="Rodrigo-Torres L."/>
            <person name="Arahal R. D."/>
            <person name="Lucena T."/>
        </authorList>
    </citation>
    <scope>NUCLEOTIDE SEQUENCE</scope>
    <source>
        <strain evidence="1">CECT 8858</strain>
    </source>
</reference>
<evidence type="ECO:0008006" key="3">
    <source>
        <dbReference type="Google" id="ProtNLM"/>
    </source>
</evidence>
<dbReference type="Gene3D" id="3.10.180.10">
    <property type="entry name" value="2,3-Dihydroxybiphenyl 1,2-Dioxygenase, domain 1"/>
    <property type="match status" value="1"/>
</dbReference>
<accession>A0ABN8EUN1</accession>
<sequence>MKLNLDTIIIFGQNIDKLKAFYVGILKLEVIEELQSEWLLIRAGFCNIGLHKVGEQFIDSNQDSFKFDKNTKIVFEIDEDIYDIREQLLASNISMKDVKSFDNYPFLICDGEDPEGNVFQLKQKKS</sequence>
<proteinExistence type="predicted"/>
<evidence type="ECO:0000313" key="1">
    <source>
        <dbReference type="EMBL" id="CAH0996298.1"/>
    </source>
</evidence>
<protein>
    <recommendedName>
        <fullName evidence="3">VOC domain-containing protein</fullName>
    </recommendedName>
</protein>
<dbReference type="Proteomes" id="UP000837932">
    <property type="component" value="Unassembled WGS sequence"/>
</dbReference>